<protein>
    <submittedName>
        <fullName evidence="1">Uncharacterized protein</fullName>
    </submittedName>
</protein>
<organism evidence="1 2">
    <name type="scientific">Eleusine coracana subsp. coracana</name>
    <dbReference type="NCBI Taxonomy" id="191504"/>
    <lineage>
        <taxon>Eukaryota</taxon>
        <taxon>Viridiplantae</taxon>
        <taxon>Streptophyta</taxon>
        <taxon>Embryophyta</taxon>
        <taxon>Tracheophyta</taxon>
        <taxon>Spermatophyta</taxon>
        <taxon>Magnoliopsida</taxon>
        <taxon>Liliopsida</taxon>
        <taxon>Poales</taxon>
        <taxon>Poaceae</taxon>
        <taxon>PACMAD clade</taxon>
        <taxon>Chloridoideae</taxon>
        <taxon>Cynodonteae</taxon>
        <taxon>Eleusininae</taxon>
        <taxon>Eleusine</taxon>
    </lineage>
</organism>
<keyword evidence="2" id="KW-1185">Reference proteome</keyword>
<comment type="caution">
    <text evidence="1">The sequence shown here is derived from an EMBL/GenBank/DDBJ whole genome shotgun (WGS) entry which is preliminary data.</text>
</comment>
<evidence type="ECO:0000313" key="1">
    <source>
        <dbReference type="EMBL" id="GJN17826.1"/>
    </source>
</evidence>
<reference evidence="1" key="1">
    <citation type="journal article" date="2018" name="DNA Res.">
        <title>Multiple hybrid de novo genome assembly of finger millet, an orphan allotetraploid crop.</title>
        <authorList>
            <person name="Hatakeyama M."/>
            <person name="Aluri S."/>
            <person name="Balachadran M.T."/>
            <person name="Sivarajan S.R."/>
            <person name="Patrignani A."/>
            <person name="Gruter S."/>
            <person name="Poveda L."/>
            <person name="Shimizu-Inatsugi R."/>
            <person name="Baeten J."/>
            <person name="Francoijs K.J."/>
            <person name="Nataraja K.N."/>
            <person name="Reddy Y.A.N."/>
            <person name="Phadnis S."/>
            <person name="Ravikumar R.L."/>
            <person name="Schlapbach R."/>
            <person name="Sreeman S.M."/>
            <person name="Shimizu K.K."/>
        </authorList>
    </citation>
    <scope>NUCLEOTIDE SEQUENCE</scope>
</reference>
<proteinExistence type="predicted"/>
<gene>
    <name evidence="1" type="primary">gb04925</name>
    <name evidence="1" type="ORF">PR202_gb04925</name>
</gene>
<reference evidence="1" key="2">
    <citation type="submission" date="2021-12" db="EMBL/GenBank/DDBJ databases">
        <title>Resequencing data analysis of finger millet.</title>
        <authorList>
            <person name="Hatakeyama M."/>
            <person name="Aluri S."/>
            <person name="Balachadran M.T."/>
            <person name="Sivarajan S.R."/>
            <person name="Poveda L."/>
            <person name="Shimizu-Inatsugi R."/>
            <person name="Schlapbach R."/>
            <person name="Sreeman S.M."/>
            <person name="Shimizu K.K."/>
        </authorList>
    </citation>
    <scope>NUCLEOTIDE SEQUENCE</scope>
</reference>
<evidence type="ECO:0000313" key="2">
    <source>
        <dbReference type="Proteomes" id="UP001054889"/>
    </source>
</evidence>
<accession>A0AAV5E5L3</accession>
<dbReference type="Proteomes" id="UP001054889">
    <property type="component" value="Unassembled WGS sequence"/>
</dbReference>
<dbReference type="AlphaFoldDB" id="A0AAV5E5L3"/>
<name>A0AAV5E5L3_ELECO</name>
<dbReference type="EMBL" id="BQKI01000073">
    <property type="protein sequence ID" value="GJN17826.1"/>
    <property type="molecule type" value="Genomic_DNA"/>
</dbReference>
<sequence>MDLLEAVGGKAVDVRMGNFGSVDDLSGAARFGTALLYVAYAIGIVKFRYHPPAHLQPWLTADGDRIKGGSLDLGFGQNPTASTRSGRRPGWSEFCLGAGGQRGSGRRGGGGGC</sequence>